<reference evidence="1 2" key="1">
    <citation type="journal article" date="2016" name="Int. J. Syst. Evol. Microbiol.">
        <title>Chitinibacter fontanus sp. nov., isolated from a spring.</title>
        <authorList>
            <person name="Sheu S.Y."/>
            <person name="Li Y.S."/>
            <person name="Young C.C."/>
            <person name="Chen W.M."/>
        </authorList>
    </citation>
    <scope>NUCLEOTIDE SEQUENCE [LARGE SCALE GENOMIC DNA]</scope>
    <source>
        <strain evidence="1 2">STM-7</strain>
    </source>
</reference>
<organism evidence="1 2">
    <name type="scientific">Chitinibacter fontanus</name>
    <dbReference type="NCBI Taxonomy" id="1737446"/>
    <lineage>
        <taxon>Bacteria</taxon>
        <taxon>Pseudomonadati</taxon>
        <taxon>Pseudomonadota</taxon>
        <taxon>Betaproteobacteria</taxon>
        <taxon>Neisseriales</taxon>
        <taxon>Chitinibacteraceae</taxon>
        <taxon>Chitinibacter</taxon>
    </lineage>
</organism>
<evidence type="ECO:0000313" key="1">
    <source>
        <dbReference type="EMBL" id="QLI80789.1"/>
    </source>
</evidence>
<keyword evidence="2" id="KW-1185">Reference proteome</keyword>
<dbReference type="AlphaFoldDB" id="A0A7D5ZF96"/>
<name>A0A7D5ZF96_9NEIS</name>
<gene>
    <name evidence="1" type="ORF">HZU75_04180</name>
</gene>
<protein>
    <submittedName>
        <fullName evidence="1">Phage tail assembly protein</fullName>
    </submittedName>
</protein>
<dbReference type="KEGG" id="cfon:HZU75_04180"/>
<dbReference type="EMBL" id="CP058952">
    <property type="protein sequence ID" value="QLI80789.1"/>
    <property type="molecule type" value="Genomic_DNA"/>
</dbReference>
<accession>A0A7D5ZF96</accession>
<dbReference type="Proteomes" id="UP000510822">
    <property type="component" value="Chromosome"/>
</dbReference>
<evidence type="ECO:0000313" key="2">
    <source>
        <dbReference type="Proteomes" id="UP000510822"/>
    </source>
</evidence>
<dbReference type="RefSeq" id="WP_180307923.1">
    <property type="nucleotide sequence ID" value="NZ_CP058952.1"/>
</dbReference>
<proteinExistence type="predicted"/>
<sequence length="108" mass="11743">MSQKVVWQSFPLRKSVQAFESLVSKLELAEPTGELVEEIGDYPFYPAQGPSGDPVMKLSPKVLHQWIVRLGDVPESAVRAMHPSDVWQIGMALAGFFAAGSGSELQAS</sequence>